<dbReference type="OrthoDB" id="9815400at2"/>
<name>A0A378JTN6_9GAMM</name>
<reference evidence="2 3" key="1">
    <citation type="submission" date="2018-06" db="EMBL/GenBank/DDBJ databases">
        <authorList>
            <consortium name="Pathogen Informatics"/>
            <person name="Doyle S."/>
        </authorList>
    </citation>
    <scope>NUCLEOTIDE SEQUENCE [LARGE SCALE GENOMIC DNA]</scope>
    <source>
        <strain evidence="2 3">NCTC13315</strain>
    </source>
</reference>
<feature type="transmembrane region" description="Helical" evidence="1">
    <location>
        <begin position="20"/>
        <end position="40"/>
    </location>
</feature>
<feature type="transmembrane region" description="Helical" evidence="1">
    <location>
        <begin position="76"/>
        <end position="95"/>
    </location>
</feature>
<keyword evidence="1" id="KW-0812">Transmembrane</keyword>
<dbReference type="PANTHER" id="PTHR34989:SF1">
    <property type="entry name" value="PROTEIN HDED"/>
    <property type="match status" value="1"/>
</dbReference>
<dbReference type="InterPro" id="IPR005325">
    <property type="entry name" value="DUF308_memb"/>
</dbReference>
<protein>
    <submittedName>
        <fullName evidence="2">HdeD protein</fullName>
    </submittedName>
</protein>
<evidence type="ECO:0000256" key="1">
    <source>
        <dbReference type="SAM" id="Phobius"/>
    </source>
</evidence>
<sequence>MANLNHATHLSEAKTLKHHWGWYLSLGILLLLLGCIGLGMEIALTIVSMYFFAALLMISGLSHIADALRYIRLKGAFWKILISIFYLITAIIILYNPLLASTIFTALLAWTLIIIGVTRIVMSISLRDMKGWGWILLAGLISLILGILILSHWPMSGLWVIGVFIAIDMIVSGWTYIFMAIALRASKQDQPS</sequence>
<dbReference type="RefSeq" id="WP_115304247.1">
    <property type="nucleotide sequence ID" value="NZ_CAAAHO010000012.1"/>
</dbReference>
<accession>A0A378JTN6</accession>
<keyword evidence="1" id="KW-0472">Membrane</keyword>
<evidence type="ECO:0000313" key="2">
    <source>
        <dbReference type="EMBL" id="STX55629.1"/>
    </source>
</evidence>
<feature type="transmembrane region" description="Helical" evidence="1">
    <location>
        <begin position="101"/>
        <end position="122"/>
    </location>
</feature>
<feature type="transmembrane region" description="Helical" evidence="1">
    <location>
        <begin position="46"/>
        <end position="64"/>
    </location>
</feature>
<feature type="transmembrane region" description="Helical" evidence="1">
    <location>
        <begin position="134"/>
        <end position="153"/>
    </location>
</feature>
<feature type="transmembrane region" description="Helical" evidence="1">
    <location>
        <begin position="159"/>
        <end position="183"/>
    </location>
</feature>
<dbReference type="EMBL" id="UGNV01000004">
    <property type="protein sequence ID" value="STX55629.1"/>
    <property type="molecule type" value="Genomic_DNA"/>
</dbReference>
<evidence type="ECO:0000313" key="3">
    <source>
        <dbReference type="Proteomes" id="UP000254968"/>
    </source>
</evidence>
<dbReference type="Proteomes" id="UP000254968">
    <property type="component" value="Unassembled WGS sequence"/>
</dbReference>
<organism evidence="2 3">
    <name type="scientific">Legionella beliardensis</name>
    <dbReference type="NCBI Taxonomy" id="91822"/>
    <lineage>
        <taxon>Bacteria</taxon>
        <taxon>Pseudomonadati</taxon>
        <taxon>Pseudomonadota</taxon>
        <taxon>Gammaproteobacteria</taxon>
        <taxon>Legionellales</taxon>
        <taxon>Legionellaceae</taxon>
        <taxon>Legionella</taxon>
    </lineage>
</organism>
<dbReference type="GO" id="GO:0005886">
    <property type="term" value="C:plasma membrane"/>
    <property type="evidence" value="ECO:0007669"/>
    <property type="project" value="TreeGrafter"/>
</dbReference>
<keyword evidence="1" id="KW-1133">Transmembrane helix</keyword>
<gene>
    <name evidence="2" type="ORF">NCTC13315_03000</name>
</gene>
<dbReference type="InterPro" id="IPR052712">
    <property type="entry name" value="Acid_resist_chaperone_HdeD"/>
</dbReference>
<dbReference type="AlphaFoldDB" id="A0A378JTN6"/>
<dbReference type="PANTHER" id="PTHR34989">
    <property type="entry name" value="PROTEIN HDED"/>
    <property type="match status" value="1"/>
</dbReference>
<keyword evidence="3" id="KW-1185">Reference proteome</keyword>
<dbReference type="Pfam" id="PF03729">
    <property type="entry name" value="DUF308"/>
    <property type="match status" value="1"/>
</dbReference>
<proteinExistence type="predicted"/>